<dbReference type="PANTHER" id="PTHR35178">
    <property type="entry name" value="FOLATE RECEPTOR HOMOLOG-RELATED"/>
    <property type="match status" value="1"/>
</dbReference>
<evidence type="ECO:0000256" key="1">
    <source>
        <dbReference type="SAM" id="Phobius"/>
    </source>
</evidence>
<name>A0A1I7U0I1_9PELO</name>
<reference evidence="3" key="1">
    <citation type="submission" date="2016-11" db="UniProtKB">
        <authorList>
            <consortium name="WormBaseParasite"/>
        </authorList>
    </citation>
    <scope>IDENTIFICATION</scope>
</reference>
<dbReference type="AlphaFoldDB" id="A0A1I7U0I1"/>
<proteinExistence type="predicted"/>
<dbReference type="PANTHER" id="PTHR35178:SF1">
    <property type="entry name" value="CUB DOMAIN-CONTAINING PROTEIN-RELATED"/>
    <property type="match status" value="1"/>
</dbReference>
<keyword evidence="1" id="KW-0812">Transmembrane</keyword>
<keyword evidence="1" id="KW-0472">Membrane</keyword>
<dbReference type="Proteomes" id="UP000095282">
    <property type="component" value="Unplaced"/>
</dbReference>
<dbReference type="WBParaSite" id="Csp11.Scaffold629.g13634.t1">
    <property type="protein sequence ID" value="Csp11.Scaffold629.g13634.t1"/>
    <property type="gene ID" value="Csp11.Scaffold629.g13634"/>
</dbReference>
<keyword evidence="1" id="KW-1133">Transmembrane helix</keyword>
<accession>A0A1I7U0I1</accession>
<evidence type="ECO:0000313" key="3">
    <source>
        <dbReference type="WBParaSite" id="Csp11.Scaffold629.g13634.t1"/>
    </source>
</evidence>
<evidence type="ECO:0000313" key="2">
    <source>
        <dbReference type="Proteomes" id="UP000095282"/>
    </source>
</evidence>
<protein>
    <submittedName>
        <fullName evidence="3">CUB domain-containing protein</fullName>
    </submittedName>
</protein>
<organism evidence="2 3">
    <name type="scientific">Caenorhabditis tropicalis</name>
    <dbReference type="NCBI Taxonomy" id="1561998"/>
    <lineage>
        <taxon>Eukaryota</taxon>
        <taxon>Metazoa</taxon>
        <taxon>Ecdysozoa</taxon>
        <taxon>Nematoda</taxon>
        <taxon>Chromadorea</taxon>
        <taxon>Rhabditida</taxon>
        <taxon>Rhabditina</taxon>
        <taxon>Rhabditomorpha</taxon>
        <taxon>Rhabditoidea</taxon>
        <taxon>Rhabditidae</taxon>
        <taxon>Peloderinae</taxon>
        <taxon>Caenorhabditis</taxon>
    </lineage>
</organism>
<keyword evidence="2" id="KW-1185">Reference proteome</keyword>
<feature type="transmembrane region" description="Helical" evidence="1">
    <location>
        <begin position="214"/>
        <end position="237"/>
    </location>
</feature>
<sequence length="353" mass="40017">MNNKLVALLVLTIVVLLLFGVFLATSNFNVSVLPGVNTSASKPANSLLSTVHDDPDLKNSRICNQCVGGKFLEKKWLMQDDRIAQKMSWFDTWTGTDCLEGIVNYYPQCHTSCVTIWIQEKTEVSKAIYDSILMDCADDLISNSPDIPREGFKDAPYTMEFKKNETFYNERTGFRITYEFSTASSKDANLLAIKYRKMISSGVTTQETETDTKLVFILISAFVVVSLVIGTFVYLGFHFQRQRRGSGSSNNVQGRRGIKQELFNLVGLAPQPPAHRETREIFPNSVENYQMSAFPHRGSSTFGRTKVNEVPEEDSQNDQDNFYEAPTTLQREFLEKRIREAMETAKRVAENEN</sequence>